<dbReference type="PANTHER" id="PTHR10024">
    <property type="entry name" value="SYNAPTOTAGMIN"/>
    <property type="match status" value="1"/>
</dbReference>
<dbReference type="PhylomeDB" id="A7SKN3"/>
<evidence type="ECO:0000313" key="2">
    <source>
        <dbReference type="EMBL" id="EDO35735.1"/>
    </source>
</evidence>
<dbReference type="HOGENOM" id="CLU_023008_5_1_1"/>
<name>A7SKN3_NEMVE</name>
<evidence type="ECO:0000259" key="1">
    <source>
        <dbReference type="PROSITE" id="PS50004"/>
    </source>
</evidence>
<accession>A7SKN3</accession>
<gene>
    <name evidence="2" type="ORF">NEMVEDRAFT_v1g121857</name>
</gene>
<dbReference type="EMBL" id="DS469689">
    <property type="protein sequence ID" value="EDO35735.1"/>
    <property type="molecule type" value="Genomic_DNA"/>
</dbReference>
<dbReference type="InterPro" id="IPR035892">
    <property type="entry name" value="C2_domain_sf"/>
</dbReference>
<organism evidence="2 3">
    <name type="scientific">Nematostella vectensis</name>
    <name type="common">Starlet sea anemone</name>
    <dbReference type="NCBI Taxonomy" id="45351"/>
    <lineage>
        <taxon>Eukaryota</taxon>
        <taxon>Metazoa</taxon>
        <taxon>Cnidaria</taxon>
        <taxon>Anthozoa</taxon>
        <taxon>Hexacorallia</taxon>
        <taxon>Actiniaria</taxon>
        <taxon>Edwardsiidae</taxon>
        <taxon>Nematostella</taxon>
    </lineage>
</organism>
<dbReference type="SUPFAM" id="SSF49562">
    <property type="entry name" value="C2 domain (Calcium/lipid-binding domain, CaLB)"/>
    <property type="match status" value="1"/>
</dbReference>
<protein>
    <recommendedName>
        <fullName evidence="1">C2 domain-containing protein</fullName>
    </recommendedName>
</protein>
<dbReference type="SMART" id="SM00239">
    <property type="entry name" value="C2"/>
    <property type="match status" value="1"/>
</dbReference>
<dbReference type="InParanoid" id="A7SKN3"/>
<feature type="non-terminal residue" evidence="2">
    <location>
        <position position="146"/>
    </location>
</feature>
<dbReference type="OMA" id="RPIARWH"/>
<keyword evidence="3" id="KW-1185">Reference proteome</keyword>
<dbReference type="AlphaFoldDB" id="A7SKN3"/>
<dbReference type="PROSITE" id="PS50004">
    <property type="entry name" value="C2"/>
    <property type="match status" value="1"/>
</dbReference>
<evidence type="ECO:0000313" key="3">
    <source>
        <dbReference type="Proteomes" id="UP000001593"/>
    </source>
</evidence>
<feature type="domain" description="C2" evidence="1">
    <location>
        <begin position="12"/>
        <end position="144"/>
    </location>
</feature>
<reference evidence="2 3" key="1">
    <citation type="journal article" date="2007" name="Science">
        <title>Sea anemone genome reveals ancestral eumetazoan gene repertoire and genomic organization.</title>
        <authorList>
            <person name="Putnam N.H."/>
            <person name="Srivastava M."/>
            <person name="Hellsten U."/>
            <person name="Dirks B."/>
            <person name="Chapman J."/>
            <person name="Salamov A."/>
            <person name="Terry A."/>
            <person name="Shapiro H."/>
            <person name="Lindquist E."/>
            <person name="Kapitonov V.V."/>
            <person name="Jurka J."/>
            <person name="Genikhovich G."/>
            <person name="Grigoriev I.V."/>
            <person name="Lucas S.M."/>
            <person name="Steele R.E."/>
            <person name="Finnerty J.R."/>
            <person name="Technau U."/>
            <person name="Martindale M.Q."/>
            <person name="Rokhsar D.S."/>
        </authorList>
    </citation>
    <scope>NUCLEOTIDE SEQUENCE [LARGE SCALE GENOMIC DNA]</scope>
    <source>
        <strain evidence="3">CH2 X CH6</strain>
    </source>
</reference>
<dbReference type="Gene3D" id="2.60.40.150">
    <property type="entry name" value="C2 domain"/>
    <property type="match status" value="1"/>
</dbReference>
<dbReference type="InterPro" id="IPR000008">
    <property type="entry name" value="C2_dom"/>
</dbReference>
<proteinExistence type="predicted"/>
<dbReference type="CDD" id="cd00276">
    <property type="entry name" value="C2B_Synaptotagmin"/>
    <property type="match status" value="1"/>
</dbReference>
<sequence length="146" mass="16713">MQQDSDKSRDLGFGQILFSLMYMPLTRRLTIVVFKARDLKPLTEGYPAVYAEVVLVNSSRRIRKRKATTVKNSTLNPVYNEAMAFDAANMKLEDVKLQIFVKQKLEGVPDKIMGRVVLGTSAEDLEREHWNEAMTAKKPIARWHSL</sequence>
<dbReference type="STRING" id="45351.A7SKN3"/>
<dbReference type="Proteomes" id="UP000001593">
    <property type="component" value="Unassembled WGS sequence"/>
</dbReference>
<dbReference type="eggNOG" id="KOG1028">
    <property type="taxonomic scope" value="Eukaryota"/>
</dbReference>
<dbReference type="KEGG" id="nve:5525252"/>
<dbReference type="Pfam" id="PF00168">
    <property type="entry name" value="C2"/>
    <property type="match status" value="1"/>
</dbReference>